<sequence length="160" mass="17215">MTYNFAFASDSSYSFAGDPFAARHGKSLPAGLRSECAEMSWNEFESTYAAMSGPVRLGAWSSEKIAPGRWTYEATLGLGERIATASATATGPISAMTSMLHDAGIALEILSFHQHQIGHRTATFIFTECNGRRNWAMGIGESATESSLRAMTSAANRFSN</sequence>
<protein>
    <submittedName>
        <fullName evidence="3">LeuA-like protein with dimerization domain</fullName>
    </submittedName>
</protein>
<proteinExistence type="predicted"/>
<dbReference type="Gene3D" id="3.30.160.270">
    <property type="match status" value="1"/>
</dbReference>
<dbReference type="GO" id="GO:0009098">
    <property type="term" value="P:L-leucine biosynthetic process"/>
    <property type="evidence" value="ECO:0007669"/>
    <property type="project" value="InterPro"/>
</dbReference>
<name>A0A652YJX1_NOCGL</name>
<gene>
    <name evidence="3" type="ORF">FNL38_10790</name>
</gene>
<evidence type="ECO:0000256" key="1">
    <source>
        <dbReference type="ARBA" id="ARBA00022679"/>
    </source>
</evidence>
<evidence type="ECO:0000313" key="3">
    <source>
        <dbReference type="EMBL" id="TYQ01669.1"/>
    </source>
</evidence>
<accession>A0A652YJX1</accession>
<feature type="domain" description="2-isopropylmalate synthase LeuA allosteric (dimerisation)" evidence="2">
    <location>
        <begin position="38"/>
        <end position="159"/>
    </location>
</feature>
<dbReference type="SMART" id="SM00917">
    <property type="entry name" value="LeuA_dimer"/>
    <property type="match status" value="1"/>
</dbReference>
<dbReference type="Pfam" id="PF08502">
    <property type="entry name" value="LeuA_dimer"/>
    <property type="match status" value="1"/>
</dbReference>
<comment type="caution">
    <text evidence="3">The sequence shown here is derived from an EMBL/GenBank/DDBJ whole genome shotgun (WGS) entry which is preliminary data.</text>
</comment>
<dbReference type="AlphaFoldDB" id="A0A652YJX1"/>
<keyword evidence="1" id="KW-0808">Transferase</keyword>
<evidence type="ECO:0000259" key="2">
    <source>
        <dbReference type="SMART" id="SM00917"/>
    </source>
</evidence>
<dbReference type="EMBL" id="VNIQ01000007">
    <property type="protein sequence ID" value="TYQ01669.1"/>
    <property type="molecule type" value="Genomic_DNA"/>
</dbReference>
<dbReference type="InterPro" id="IPR036230">
    <property type="entry name" value="LeuA_allosteric_dom_sf"/>
</dbReference>
<dbReference type="SUPFAM" id="SSF110921">
    <property type="entry name" value="2-isopropylmalate synthase LeuA, allosteric (dimerisation) domain"/>
    <property type="match status" value="1"/>
</dbReference>
<dbReference type="InterPro" id="IPR013709">
    <property type="entry name" value="2-isopropylmalate_synth_dimer"/>
</dbReference>
<reference evidence="3" key="1">
    <citation type="submission" date="2019-07" db="EMBL/GenBank/DDBJ databases">
        <title>Genomic Encyclopedia of Type Strains, Phase IV (KMG-IV): sequencing the most valuable type-strain genomes for metagenomic binning, comparative biology and taxonomic classification.</title>
        <authorList>
            <person name="Goeker M."/>
        </authorList>
    </citation>
    <scope>NUCLEOTIDE SEQUENCE</scope>
    <source>
        <strain evidence="3">DSM 44596</strain>
    </source>
</reference>
<organism evidence="3">
    <name type="scientific">Nocardia globerula</name>
    <dbReference type="NCBI Taxonomy" id="1818"/>
    <lineage>
        <taxon>Bacteria</taxon>
        <taxon>Bacillati</taxon>
        <taxon>Actinomycetota</taxon>
        <taxon>Actinomycetes</taxon>
        <taxon>Mycobacteriales</taxon>
        <taxon>Nocardiaceae</taxon>
        <taxon>Nocardia</taxon>
    </lineage>
</organism>
<dbReference type="GO" id="GO:0003852">
    <property type="term" value="F:2-isopropylmalate synthase activity"/>
    <property type="evidence" value="ECO:0007669"/>
    <property type="project" value="InterPro"/>
</dbReference>